<keyword evidence="4" id="KW-1185">Reference proteome</keyword>
<sequence>MSITHCYIVPGMYSNIWFPCGPVNDTVAAVPCCWLGDTCMSGGLCSYTHSLKGGSGWYASGCTDSTFDDPHCTGRCLDNGANGKPDVVQVSASLWACCTLTDGERNCMDPSDEIFSLAASSELSSYFSIPATGYVYTSVSVSSSITVSSPTSSTSIPTVSTAPPTASKTPTSEGLNNTGRRISTATAVGMGIGIGAAIFLVAALWFGLRRRHRTAEAQRPELDPHIFPEGSNPKGAEETELAGVKKCHKITRDQRQLELPADREPSELPGSPL</sequence>
<evidence type="ECO:0000256" key="2">
    <source>
        <dbReference type="SAM" id="Phobius"/>
    </source>
</evidence>
<feature type="compositionally biased region" description="Low complexity" evidence="1">
    <location>
        <begin position="147"/>
        <end position="172"/>
    </location>
</feature>
<evidence type="ECO:0000313" key="3">
    <source>
        <dbReference type="EMBL" id="KAK2600839.1"/>
    </source>
</evidence>
<feature type="compositionally biased region" description="Basic and acidic residues" evidence="1">
    <location>
        <begin position="251"/>
        <end position="266"/>
    </location>
</feature>
<feature type="region of interest" description="Disordered" evidence="1">
    <location>
        <begin position="147"/>
        <end position="178"/>
    </location>
</feature>
<evidence type="ECO:0000313" key="4">
    <source>
        <dbReference type="Proteomes" id="UP001265746"/>
    </source>
</evidence>
<feature type="region of interest" description="Disordered" evidence="1">
    <location>
        <begin position="251"/>
        <end position="273"/>
    </location>
</feature>
<feature type="region of interest" description="Disordered" evidence="1">
    <location>
        <begin position="215"/>
        <end position="239"/>
    </location>
</feature>
<dbReference type="EMBL" id="JAUJFL010000006">
    <property type="protein sequence ID" value="KAK2600839.1"/>
    <property type="molecule type" value="Genomic_DNA"/>
</dbReference>
<accession>A0AAD9S9N4</accession>
<name>A0AAD9S9N4_PHOAM</name>
<keyword evidence="2" id="KW-0472">Membrane</keyword>
<protein>
    <submittedName>
        <fullName evidence="3">Uncharacterized protein</fullName>
    </submittedName>
</protein>
<dbReference type="AlphaFoldDB" id="A0AAD9S9N4"/>
<reference evidence="3" key="1">
    <citation type="submission" date="2023-06" db="EMBL/GenBank/DDBJ databases">
        <authorList>
            <person name="Noh H."/>
        </authorList>
    </citation>
    <scope>NUCLEOTIDE SEQUENCE</scope>
    <source>
        <strain evidence="3">DUCC20226</strain>
    </source>
</reference>
<gene>
    <name evidence="3" type="ORF">N8I77_010345</name>
</gene>
<comment type="caution">
    <text evidence="3">The sequence shown here is derived from an EMBL/GenBank/DDBJ whole genome shotgun (WGS) entry which is preliminary data.</text>
</comment>
<keyword evidence="2" id="KW-0812">Transmembrane</keyword>
<proteinExistence type="predicted"/>
<organism evidence="3 4">
    <name type="scientific">Phomopsis amygdali</name>
    <name type="common">Fusicoccum amygdali</name>
    <dbReference type="NCBI Taxonomy" id="1214568"/>
    <lineage>
        <taxon>Eukaryota</taxon>
        <taxon>Fungi</taxon>
        <taxon>Dikarya</taxon>
        <taxon>Ascomycota</taxon>
        <taxon>Pezizomycotina</taxon>
        <taxon>Sordariomycetes</taxon>
        <taxon>Sordariomycetidae</taxon>
        <taxon>Diaporthales</taxon>
        <taxon>Diaporthaceae</taxon>
        <taxon>Diaporthe</taxon>
    </lineage>
</organism>
<feature type="transmembrane region" description="Helical" evidence="2">
    <location>
        <begin position="187"/>
        <end position="208"/>
    </location>
</feature>
<evidence type="ECO:0000256" key="1">
    <source>
        <dbReference type="SAM" id="MobiDB-lite"/>
    </source>
</evidence>
<dbReference type="Proteomes" id="UP001265746">
    <property type="component" value="Unassembled WGS sequence"/>
</dbReference>
<feature type="compositionally biased region" description="Basic and acidic residues" evidence="1">
    <location>
        <begin position="215"/>
        <end position="226"/>
    </location>
</feature>
<keyword evidence="2" id="KW-1133">Transmembrane helix</keyword>